<feature type="compositionally biased region" description="Basic and acidic residues" evidence="7">
    <location>
        <begin position="740"/>
        <end position="785"/>
    </location>
</feature>
<feature type="region of interest" description="Disordered" evidence="7">
    <location>
        <begin position="807"/>
        <end position="877"/>
    </location>
</feature>
<dbReference type="InterPro" id="IPR007941">
    <property type="entry name" value="DUF726"/>
</dbReference>
<dbReference type="VEuPathDB" id="FungiDB:SeMB42_g04692"/>
<evidence type="ECO:0000256" key="2">
    <source>
        <dbReference type="ARBA" id="ARBA00009824"/>
    </source>
</evidence>
<dbReference type="Pfam" id="PF05277">
    <property type="entry name" value="DUF726"/>
    <property type="match status" value="2"/>
</dbReference>
<accession>A0A507CYZ8</accession>
<comment type="similarity">
    <text evidence="2">Belongs to the TMCO4 family.</text>
</comment>
<proteinExistence type="inferred from homology"/>
<evidence type="ECO:0000313" key="10">
    <source>
        <dbReference type="Proteomes" id="UP000320475"/>
    </source>
</evidence>
<dbReference type="AlphaFoldDB" id="A0A507CYZ8"/>
<keyword evidence="4 8" id="KW-1133">Transmembrane helix</keyword>
<dbReference type="Proteomes" id="UP000320475">
    <property type="component" value="Unassembled WGS sequence"/>
</dbReference>
<dbReference type="SUPFAM" id="SSF53474">
    <property type="entry name" value="alpha/beta-Hydrolases"/>
    <property type="match status" value="1"/>
</dbReference>
<evidence type="ECO:0000256" key="3">
    <source>
        <dbReference type="ARBA" id="ARBA00022692"/>
    </source>
</evidence>
<feature type="compositionally biased region" description="Low complexity" evidence="7">
    <location>
        <begin position="398"/>
        <end position="409"/>
    </location>
</feature>
<evidence type="ECO:0000256" key="6">
    <source>
        <dbReference type="SAM" id="Coils"/>
    </source>
</evidence>
<comment type="subcellular location">
    <subcellularLocation>
        <location evidence="1">Membrane</location>
        <topology evidence="1">Multi-pass membrane protein</topology>
    </subcellularLocation>
</comment>
<feature type="transmembrane region" description="Helical" evidence="8">
    <location>
        <begin position="322"/>
        <end position="343"/>
    </location>
</feature>
<feature type="region of interest" description="Disordered" evidence="7">
    <location>
        <begin position="388"/>
        <end position="464"/>
    </location>
</feature>
<gene>
    <name evidence="9" type="ORF">SeLEV6574_g04535</name>
</gene>
<dbReference type="PANTHER" id="PTHR17920:SF3">
    <property type="entry name" value="TRANSMEMBRANE AND COILED-COIL DOMAIN-CONTAINING PROTEIN 4"/>
    <property type="match status" value="1"/>
</dbReference>
<name>A0A507CYZ8_9FUNG</name>
<dbReference type="EMBL" id="QEAM01000185">
    <property type="protein sequence ID" value="TPX44376.1"/>
    <property type="molecule type" value="Genomic_DNA"/>
</dbReference>
<keyword evidence="6" id="KW-0175">Coiled coil</keyword>
<protein>
    <submittedName>
        <fullName evidence="9">Uncharacterized protein</fullName>
    </submittedName>
</protein>
<dbReference type="OrthoDB" id="277931at2759"/>
<dbReference type="GO" id="GO:0016020">
    <property type="term" value="C:membrane"/>
    <property type="evidence" value="ECO:0007669"/>
    <property type="project" value="UniProtKB-SubCell"/>
</dbReference>
<feature type="compositionally biased region" description="Polar residues" evidence="7">
    <location>
        <begin position="446"/>
        <end position="464"/>
    </location>
</feature>
<organism evidence="9 10">
    <name type="scientific">Synchytrium endobioticum</name>
    <dbReference type="NCBI Taxonomy" id="286115"/>
    <lineage>
        <taxon>Eukaryota</taxon>
        <taxon>Fungi</taxon>
        <taxon>Fungi incertae sedis</taxon>
        <taxon>Chytridiomycota</taxon>
        <taxon>Chytridiomycota incertae sedis</taxon>
        <taxon>Chytridiomycetes</taxon>
        <taxon>Synchytriales</taxon>
        <taxon>Synchytriaceae</taxon>
        <taxon>Synchytrium</taxon>
    </lineage>
</organism>
<evidence type="ECO:0000256" key="1">
    <source>
        <dbReference type="ARBA" id="ARBA00004141"/>
    </source>
</evidence>
<evidence type="ECO:0000256" key="7">
    <source>
        <dbReference type="SAM" id="MobiDB-lite"/>
    </source>
</evidence>
<evidence type="ECO:0000256" key="4">
    <source>
        <dbReference type="ARBA" id="ARBA00022989"/>
    </source>
</evidence>
<evidence type="ECO:0000256" key="8">
    <source>
        <dbReference type="SAM" id="Phobius"/>
    </source>
</evidence>
<evidence type="ECO:0000256" key="5">
    <source>
        <dbReference type="ARBA" id="ARBA00023136"/>
    </source>
</evidence>
<feature type="transmembrane region" description="Helical" evidence="8">
    <location>
        <begin position="285"/>
        <end position="310"/>
    </location>
</feature>
<dbReference type="PANTHER" id="PTHR17920">
    <property type="entry name" value="TRANSMEMBRANE AND COILED-COIL DOMAIN-CONTAINING PROTEIN 4 TMCO4"/>
    <property type="match status" value="1"/>
</dbReference>
<keyword evidence="3 8" id="KW-0812">Transmembrane</keyword>
<reference evidence="9 10" key="1">
    <citation type="journal article" date="2019" name="Sci. Rep.">
        <title>Comparative genomics of chytrid fungi reveal insights into the obligate biotrophic and pathogenic lifestyle of Synchytrium endobioticum.</title>
        <authorList>
            <person name="van de Vossenberg B.T.L.H."/>
            <person name="Warris S."/>
            <person name="Nguyen H.D.T."/>
            <person name="van Gent-Pelzer M.P.E."/>
            <person name="Joly D.L."/>
            <person name="van de Geest H.C."/>
            <person name="Bonants P.J.M."/>
            <person name="Smith D.S."/>
            <person name="Levesque C.A."/>
            <person name="van der Lee T.A.J."/>
        </authorList>
    </citation>
    <scope>NUCLEOTIDE SEQUENCE [LARGE SCALE GENOMIC DNA]</scope>
    <source>
        <strain evidence="9 10">LEV6574</strain>
    </source>
</reference>
<feature type="coiled-coil region" evidence="6">
    <location>
        <begin position="13"/>
        <end position="40"/>
    </location>
</feature>
<feature type="region of interest" description="Disordered" evidence="7">
    <location>
        <begin position="736"/>
        <end position="785"/>
    </location>
</feature>
<sequence>MDGAQSDEGEYFAEAQAKELAQAELKVVDQESQINAGQQDSIQAKTTDNLVSMTETSPTTFFLDRSSAVHPGLPLSQSRGVSRIQEFMRDDQQVAYLCLCRLSVHELGISTSRNKAKEAYDSWAREFIQRLYLYLGVPVEERKMYEMLAERGLTASDVSKPLLSDAQASTERMALTEDQRQIDEQAALDQGLPLPDPQPIADAADVRYTLLSHLFMLATCDGKYDARARILFKTVASCLNISLPDVVKLEIAFAARLKLYENAAQVKEQKEAVEERNKKDGKARWLTAGIATVAGGALLGLTAGLAAPLITASLAGTALSGFMASTGGLALFTTSSVLAGGGMSGWKMLKRTRGISQFEFIAIDEGVEQYVHERDERRARKAVELQTRVRKRRKLPRASSPSIAAEPISHTVTPGSDGKNVAEQVNETGYKPDDETGSESEPGRVSENTLTTSPHPASFAPVSSGTEADLLSSAGTRNEGVKQANVLISIVGYILYGQEDHVMPFSVLRRGFYGDHYALVWETKTLQELGASMNLLYSEMASYVVAQGLQYTILPSLMLALSGPLWVMKLTCLVDNPWGNAMSKATKAGRVLADTLALQVQENRPVTLIGFSVGAQVIYACLTELAHRGMHGIIEDVYIFGAPVMASASEWEYCSQAVAGKIVNGYLNKDWVLTFLYRASMGVWKDVAGLRPIEGVAGLENVCLDDVIDGHLAYRNSLPKILKHVGYDVISETFDNEDEEGKREREMVKEEREALKQEELAKREAELKSKEEEREREKDVAEQKRQEKAFLEAIAKKEKAFKEAEAQLNKDGMGGERTVFSSRPVKPQSSFWNMLRKNSSDTSNSKNARNNVSNSEDTTATREADWARPMCNASREE</sequence>
<comment type="caution">
    <text evidence="9">The sequence shown here is derived from an EMBL/GenBank/DDBJ whole genome shotgun (WGS) entry which is preliminary data.</text>
</comment>
<dbReference type="InterPro" id="IPR029058">
    <property type="entry name" value="AB_hydrolase_fold"/>
</dbReference>
<keyword evidence="5 8" id="KW-0472">Membrane</keyword>
<evidence type="ECO:0000313" key="9">
    <source>
        <dbReference type="EMBL" id="TPX44376.1"/>
    </source>
</evidence>
<feature type="compositionally biased region" description="Polar residues" evidence="7">
    <location>
        <begin position="827"/>
        <end position="858"/>
    </location>
</feature>